<comment type="caution">
    <text evidence="1">The sequence shown here is derived from an EMBL/GenBank/DDBJ whole genome shotgun (WGS) entry which is preliminary data.</text>
</comment>
<gene>
    <name evidence="1" type="ORF">LCGC14_2631940</name>
</gene>
<evidence type="ECO:0000313" key="1">
    <source>
        <dbReference type="EMBL" id="KKK99519.1"/>
    </source>
</evidence>
<name>A0A0F9CB05_9ZZZZ</name>
<dbReference type="AlphaFoldDB" id="A0A0F9CB05"/>
<reference evidence="1" key="1">
    <citation type="journal article" date="2015" name="Nature">
        <title>Complex archaea that bridge the gap between prokaryotes and eukaryotes.</title>
        <authorList>
            <person name="Spang A."/>
            <person name="Saw J.H."/>
            <person name="Jorgensen S.L."/>
            <person name="Zaremba-Niedzwiedzka K."/>
            <person name="Martijn J."/>
            <person name="Lind A.E."/>
            <person name="van Eijk R."/>
            <person name="Schleper C."/>
            <person name="Guy L."/>
            <person name="Ettema T.J."/>
        </authorList>
    </citation>
    <scope>NUCLEOTIDE SEQUENCE</scope>
</reference>
<proteinExistence type="predicted"/>
<protein>
    <submittedName>
        <fullName evidence="1">Uncharacterized protein</fullName>
    </submittedName>
</protein>
<sequence>MIACLGIYNRMEVCDRCSWRGGCSTDTNSAYCPGSGVYTSNAVTEVEFEAVESEEVDEPKIVPAFLPYPARRVIVDRRKFVLMTAPRRLQRGRNYGR</sequence>
<dbReference type="EMBL" id="LAZR01045171">
    <property type="protein sequence ID" value="KKK99519.1"/>
    <property type="molecule type" value="Genomic_DNA"/>
</dbReference>
<accession>A0A0F9CB05</accession>
<organism evidence="1">
    <name type="scientific">marine sediment metagenome</name>
    <dbReference type="NCBI Taxonomy" id="412755"/>
    <lineage>
        <taxon>unclassified sequences</taxon>
        <taxon>metagenomes</taxon>
        <taxon>ecological metagenomes</taxon>
    </lineage>
</organism>